<feature type="compositionally biased region" description="Basic and acidic residues" evidence="1">
    <location>
        <begin position="179"/>
        <end position="191"/>
    </location>
</feature>
<evidence type="ECO:0000313" key="3">
    <source>
        <dbReference type="Proteomes" id="UP000683360"/>
    </source>
</evidence>
<comment type="caution">
    <text evidence="2">The sequence shown here is derived from an EMBL/GenBank/DDBJ whole genome shotgun (WGS) entry which is preliminary data.</text>
</comment>
<organism evidence="2 3">
    <name type="scientific">Mytilus edulis</name>
    <name type="common">Blue mussel</name>
    <dbReference type="NCBI Taxonomy" id="6550"/>
    <lineage>
        <taxon>Eukaryota</taxon>
        <taxon>Metazoa</taxon>
        <taxon>Spiralia</taxon>
        <taxon>Lophotrochozoa</taxon>
        <taxon>Mollusca</taxon>
        <taxon>Bivalvia</taxon>
        <taxon>Autobranchia</taxon>
        <taxon>Pteriomorphia</taxon>
        <taxon>Mytilida</taxon>
        <taxon>Mytiloidea</taxon>
        <taxon>Mytilidae</taxon>
        <taxon>Mytilinae</taxon>
        <taxon>Mytilus</taxon>
    </lineage>
</organism>
<reference evidence="2" key="1">
    <citation type="submission" date="2021-03" db="EMBL/GenBank/DDBJ databases">
        <authorList>
            <person name="Bekaert M."/>
        </authorList>
    </citation>
    <scope>NUCLEOTIDE SEQUENCE</scope>
</reference>
<feature type="region of interest" description="Disordered" evidence="1">
    <location>
        <begin position="1"/>
        <end position="32"/>
    </location>
</feature>
<evidence type="ECO:0000313" key="2">
    <source>
        <dbReference type="EMBL" id="CAG2256779.1"/>
    </source>
</evidence>
<dbReference type="EMBL" id="CAJPWZ010003316">
    <property type="protein sequence ID" value="CAG2256779.1"/>
    <property type="molecule type" value="Genomic_DNA"/>
</dbReference>
<dbReference type="OrthoDB" id="9994106at2759"/>
<keyword evidence="3" id="KW-1185">Reference proteome</keyword>
<protein>
    <submittedName>
        <fullName evidence="2">Uncharacterized protein</fullName>
    </submittedName>
</protein>
<feature type="compositionally biased region" description="Basic and acidic residues" evidence="1">
    <location>
        <begin position="1"/>
        <end position="13"/>
    </location>
</feature>
<evidence type="ECO:0000256" key="1">
    <source>
        <dbReference type="SAM" id="MobiDB-lite"/>
    </source>
</evidence>
<feature type="region of interest" description="Disordered" evidence="1">
    <location>
        <begin position="170"/>
        <end position="191"/>
    </location>
</feature>
<name>A0A8S3VKH5_MYTED</name>
<accession>A0A8S3VKH5</accession>
<proteinExistence type="predicted"/>
<dbReference type="AlphaFoldDB" id="A0A8S3VKH5"/>
<gene>
    <name evidence="2" type="ORF">MEDL_68108</name>
</gene>
<dbReference type="Proteomes" id="UP000683360">
    <property type="component" value="Unassembled WGS sequence"/>
</dbReference>
<feature type="compositionally biased region" description="Basic and acidic residues" evidence="1">
    <location>
        <begin position="21"/>
        <end position="31"/>
    </location>
</feature>
<sequence length="191" mass="21814">MDTKNKKDEMDAENKEDEIDAENKENEMDAENKEDEIQYFLRMAKYVSGEAVLPVVISLRNGGMTKEVLTYTEKSKIPIIRLKKHSLDVSVLTHQNIEVDSRYVQMKEHITDIKNPWSIKTSKTKDYPLGKYDGEDDPDEIALISEIQSDFRDNLDALVCSLLIGVKKVDDSEDEDEPAKDGRTDGDNKNN</sequence>